<sequence length="82" mass="8707">MAIASACVFIVTLVLVANIWTSLMVFSCVAATLVDVGGFMHFWGLTIDTVTCILLILAIGLAVDYSAHIGHCFMTLKGSRDG</sequence>
<proteinExistence type="predicted"/>
<comment type="caution">
    <text evidence="2">The sequence shown here is derived from an EMBL/GenBank/DDBJ whole genome shotgun (WGS) entry which is preliminary data.</text>
</comment>
<feature type="transmembrane region" description="Helical" evidence="1">
    <location>
        <begin position="40"/>
        <end position="63"/>
    </location>
</feature>
<evidence type="ECO:0008006" key="4">
    <source>
        <dbReference type="Google" id="ProtNLM"/>
    </source>
</evidence>
<dbReference type="SUPFAM" id="SSF82866">
    <property type="entry name" value="Multidrug efflux transporter AcrB transmembrane domain"/>
    <property type="match status" value="1"/>
</dbReference>
<keyword evidence="3" id="KW-1185">Reference proteome</keyword>
<dbReference type="PANTHER" id="PTHR10796:SF130">
    <property type="entry name" value="PATCHED DOMAIN-CONTAINING PROTEIN 3-LIKE PROTEIN"/>
    <property type="match status" value="1"/>
</dbReference>
<dbReference type="PANTHER" id="PTHR10796">
    <property type="entry name" value="PATCHED-RELATED"/>
    <property type="match status" value="1"/>
</dbReference>
<accession>A0ABQ9EQW1</accession>
<organism evidence="2 3">
    <name type="scientific">Tegillarca granosa</name>
    <name type="common">Malaysian cockle</name>
    <name type="synonym">Anadara granosa</name>
    <dbReference type="NCBI Taxonomy" id="220873"/>
    <lineage>
        <taxon>Eukaryota</taxon>
        <taxon>Metazoa</taxon>
        <taxon>Spiralia</taxon>
        <taxon>Lophotrochozoa</taxon>
        <taxon>Mollusca</taxon>
        <taxon>Bivalvia</taxon>
        <taxon>Autobranchia</taxon>
        <taxon>Pteriomorphia</taxon>
        <taxon>Arcoida</taxon>
        <taxon>Arcoidea</taxon>
        <taxon>Arcidae</taxon>
        <taxon>Tegillarca</taxon>
    </lineage>
</organism>
<dbReference type="InterPro" id="IPR051697">
    <property type="entry name" value="Patched_domain-protein"/>
</dbReference>
<evidence type="ECO:0000313" key="3">
    <source>
        <dbReference type="Proteomes" id="UP001217089"/>
    </source>
</evidence>
<dbReference type="Gene3D" id="1.20.1640.10">
    <property type="entry name" value="Multidrug efflux transporter AcrB transmembrane domain"/>
    <property type="match status" value="1"/>
</dbReference>
<protein>
    <recommendedName>
        <fullName evidence="4">SSD domain-containing protein</fullName>
    </recommendedName>
</protein>
<dbReference type="Proteomes" id="UP001217089">
    <property type="component" value="Unassembled WGS sequence"/>
</dbReference>
<keyword evidence="1" id="KW-1133">Transmembrane helix</keyword>
<dbReference type="EMBL" id="JARBDR010000813">
    <property type="protein sequence ID" value="KAJ8305668.1"/>
    <property type="molecule type" value="Genomic_DNA"/>
</dbReference>
<name>A0ABQ9EQW1_TEGGR</name>
<evidence type="ECO:0000313" key="2">
    <source>
        <dbReference type="EMBL" id="KAJ8305668.1"/>
    </source>
</evidence>
<evidence type="ECO:0000256" key="1">
    <source>
        <dbReference type="SAM" id="Phobius"/>
    </source>
</evidence>
<reference evidence="2 3" key="1">
    <citation type="submission" date="2022-12" db="EMBL/GenBank/DDBJ databases">
        <title>Chromosome-level genome of Tegillarca granosa.</title>
        <authorList>
            <person name="Kim J."/>
        </authorList>
    </citation>
    <scope>NUCLEOTIDE SEQUENCE [LARGE SCALE GENOMIC DNA]</scope>
    <source>
        <strain evidence="2">Teg-2019</strain>
        <tissue evidence="2">Adductor muscle</tissue>
    </source>
</reference>
<gene>
    <name evidence="2" type="ORF">KUTeg_016213</name>
</gene>
<keyword evidence="1" id="KW-0812">Transmembrane</keyword>
<keyword evidence="1" id="KW-0472">Membrane</keyword>